<protein>
    <recommendedName>
        <fullName evidence="2">GTPase Era, mitochondrial</fullName>
    </recommendedName>
    <alternativeName>
        <fullName evidence="5">ERA-like protein 1</fullName>
    </alternativeName>
</protein>
<feature type="region of interest" description="G4" evidence="6">
    <location>
        <begin position="192"/>
        <end position="195"/>
    </location>
</feature>
<dbReference type="InterPro" id="IPR005662">
    <property type="entry name" value="GTPase_Era-like"/>
</dbReference>
<evidence type="ECO:0000256" key="1">
    <source>
        <dbReference type="ARBA" id="ARBA00007921"/>
    </source>
</evidence>
<evidence type="ECO:0000256" key="2">
    <source>
        <dbReference type="ARBA" id="ARBA00019149"/>
    </source>
</evidence>
<evidence type="ECO:0000313" key="9">
    <source>
        <dbReference type="Proteomes" id="UP001381693"/>
    </source>
</evidence>
<feature type="region of interest" description="G5" evidence="6">
    <location>
        <begin position="296"/>
        <end position="298"/>
    </location>
</feature>
<reference evidence="8 9" key="1">
    <citation type="submission" date="2023-11" db="EMBL/GenBank/DDBJ databases">
        <title>Halocaridina rubra genome assembly.</title>
        <authorList>
            <person name="Smith C."/>
        </authorList>
    </citation>
    <scope>NUCLEOTIDE SEQUENCE [LARGE SCALE GENOMIC DNA]</scope>
    <source>
        <strain evidence="8">EP-1</strain>
        <tissue evidence="8">Whole</tissue>
    </source>
</reference>
<comment type="similarity">
    <text evidence="1 6">Belongs to the TRAFAC class TrmE-Era-EngA-EngB-Septin-like GTPase superfamily. Era GTPase family.</text>
</comment>
<proteinExistence type="inferred from homology"/>
<dbReference type="Proteomes" id="UP001381693">
    <property type="component" value="Unassembled WGS sequence"/>
</dbReference>
<dbReference type="PANTHER" id="PTHR42698">
    <property type="entry name" value="GTPASE ERA"/>
    <property type="match status" value="1"/>
</dbReference>
<keyword evidence="3 6" id="KW-0547">Nucleotide-binding</keyword>
<dbReference type="PANTHER" id="PTHR42698:SF1">
    <property type="entry name" value="GTPASE ERA, MITOCHONDRIAL"/>
    <property type="match status" value="1"/>
</dbReference>
<keyword evidence="9" id="KW-1185">Reference proteome</keyword>
<evidence type="ECO:0000256" key="4">
    <source>
        <dbReference type="ARBA" id="ARBA00023134"/>
    </source>
</evidence>
<dbReference type="CDD" id="cd04163">
    <property type="entry name" value="Era"/>
    <property type="match status" value="1"/>
</dbReference>
<sequence>MWVSRNVFNSVLSLSHCRVSLAATRTLSFRADRPEAVWDGMYHRGVPRTMEEMSEMLKSKVDSPPDAHLLKVAIVGVPNCGKSTLINNLMGWRVCSVSSKVHTTRISARAVLNNGSTQIVFLDTPGLVSPLEVSKHKLERTMMTESEISLHSVDLVAVLHDMSNHYTCNALHSRVLRLLALYPKVPSILILNKLDLVKSKSRLLESTSILTCESVGGNQAKGERQAKEVLDKEALIRKTLVLEKQKGQQNVPKTIETKRFTEEDVFKGRVQLTEQEVMEFIKERQGWPLFQEVFMISGLKGLGVEDLKDYLLTSAKRAPWIFGSQVVTDQNPEEIALMAVREKFLDTFKEEIPYEVNFRIEHWDLTEADLLYISVKVGCKRQGLTGFIIGYRGQRVAAIAREAEQELRNTFRTEVKLRINVEYDASLQKK</sequence>
<dbReference type="GO" id="GO:0043024">
    <property type="term" value="F:ribosomal small subunit binding"/>
    <property type="evidence" value="ECO:0007669"/>
    <property type="project" value="TreeGrafter"/>
</dbReference>
<feature type="region of interest" description="G3" evidence="6">
    <location>
        <begin position="123"/>
        <end position="126"/>
    </location>
</feature>
<dbReference type="PRINTS" id="PR00326">
    <property type="entry name" value="GTP1OBG"/>
</dbReference>
<dbReference type="GO" id="GO:0000028">
    <property type="term" value="P:ribosomal small subunit assembly"/>
    <property type="evidence" value="ECO:0007669"/>
    <property type="project" value="TreeGrafter"/>
</dbReference>
<dbReference type="SUPFAM" id="SSF54814">
    <property type="entry name" value="Prokaryotic type KH domain (KH-domain type II)"/>
    <property type="match status" value="1"/>
</dbReference>
<dbReference type="HAMAP" id="MF_00367">
    <property type="entry name" value="GTPase_Era"/>
    <property type="match status" value="1"/>
</dbReference>
<dbReference type="InterPro" id="IPR005225">
    <property type="entry name" value="Small_GTP-bd"/>
</dbReference>
<organism evidence="8 9">
    <name type="scientific">Halocaridina rubra</name>
    <name type="common">Hawaiian red shrimp</name>
    <dbReference type="NCBI Taxonomy" id="373956"/>
    <lineage>
        <taxon>Eukaryota</taxon>
        <taxon>Metazoa</taxon>
        <taxon>Ecdysozoa</taxon>
        <taxon>Arthropoda</taxon>
        <taxon>Crustacea</taxon>
        <taxon>Multicrustacea</taxon>
        <taxon>Malacostraca</taxon>
        <taxon>Eumalacostraca</taxon>
        <taxon>Eucarida</taxon>
        <taxon>Decapoda</taxon>
        <taxon>Pleocyemata</taxon>
        <taxon>Caridea</taxon>
        <taxon>Atyoidea</taxon>
        <taxon>Atyidae</taxon>
        <taxon>Halocaridina</taxon>
    </lineage>
</organism>
<evidence type="ECO:0000256" key="3">
    <source>
        <dbReference type="ARBA" id="ARBA00022741"/>
    </source>
</evidence>
<dbReference type="GO" id="GO:0019843">
    <property type="term" value="F:rRNA binding"/>
    <property type="evidence" value="ECO:0007669"/>
    <property type="project" value="TreeGrafter"/>
</dbReference>
<evidence type="ECO:0000256" key="6">
    <source>
        <dbReference type="PROSITE-ProRule" id="PRU01050"/>
    </source>
</evidence>
<accession>A0AAN8X2S7</accession>
<evidence type="ECO:0000259" key="7">
    <source>
        <dbReference type="PROSITE" id="PS51713"/>
    </source>
</evidence>
<evidence type="ECO:0000313" key="8">
    <source>
        <dbReference type="EMBL" id="KAK7073203.1"/>
    </source>
</evidence>
<dbReference type="InterPro" id="IPR006073">
    <property type="entry name" value="GTP-bd"/>
</dbReference>
<dbReference type="InterPro" id="IPR030388">
    <property type="entry name" value="G_ERA_dom"/>
</dbReference>
<gene>
    <name evidence="8" type="ORF">SK128_003505</name>
</gene>
<evidence type="ECO:0000256" key="5">
    <source>
        <dbReference type="ARBA" id="ARBA00030975"/>
    </source>
</evidence>
<dbReference type="InterPro" id="IPR027417">
    <property type="entry name" value="P-loop_NTPase"/>
</dbReference>
<dbReference type="Gene3D" id="3.30.300.20">
    <property type="match status" value="1"/>
</dbReference>
<dbReference type="CDD" id="cd22534">
    <property type="entry name" value="KH-II_Era"/>
    <property type="match status" value="1"/>
</dbReference>
<dbReference type="NCBIfam" id="TIGR00231">
    <property type="entry name" value="small_GTP"/>
    <property type="match status" value="1"/>
</dbReference>
<dbReference type="PROSITE" id="PS51713">
    <property type="entry name" value="G_ERA"/>
    <property type="match status" value="1"/>
</dbReference>
<dbReference type="EMBL" id="JAXCGZ010013240">
    <property type="protein sequence ID" value="KAK7073203.1"/>
    <property type="molecule type" value="Genomic_DNA"/>
</dbReference>
<feature type="region of interest" description="G2" evidence="6">
    <location>
        <begin position="102"/>
        <end position="106"/>
    </location>
</feature>
<keyword evidence="4 6" id="KW-0342">GTP-binding</keyword>
<dbReference type="SUPFAM" id="SSF52540">
    <property type="entry name" value="P-loop containing nucleoside triphosphate hydrolases"/>
    <property type="match status" value="1"/>
</dbReference>
<dbReference type="GO" id="GO:0005525">
    <property type="term" value="F:GTP binding"/>
    <property type="evidence" value="ECO:0007669"/>
    <property type="project" value="UniProtKB-UniRule"/>
</dbReference>
<dbReference type="Pfam" id="PF01926">
    <property type="entry name" value="MMR_HSR1"/>
    <property type="match status" value="1"/>
</dbReference>
<dbReference type="GO" id="GO:0005759">
    <property type="term" value="C:mitochondrial matrix"/>
    <property type="evidence" value="ECO:0007669"/>
    <property type="project" value="TreeGrafter"/>
</dbReference>
<dbReference type="InterPro" id="IPR015946">
    <property type="entry name" value="KH_dom-like_a/b"/>
</dbReference>
<dbReference type="Gene3D" id="3.40.50.300">
    <property type="entry name" value="P-loop containing nucleotide triphosphate hydrolases"/>
    <property type="match status" value="1"/>
</dbReference>
<feature type="domain" description="Era-type G" evidence="7">
    <location>
        <begin position="68"/>
        <end position="320"/>
    </location>
</feature>
<dbReference type="AlphaFoldDB" id="A0AAN8X2S7"/>
<name>A0AAN8X2S7_HALRR</name>
<dbReference type="InterPro" id="IPR009019">
    <property type="entry name" value="KH_sf_prok-type"/>
</dbReference>
<comment type="caution">
    <text evidence="8">The sequence shown here is derived from an EMBL/GenBank/DDBJ whole genome shotgun (WGS) entry which is preliminary data.</text>
</comment>
<feature type="region of interest" description="G1" evidence="6">
    <location>
        <begin position="76"/>
        <end position="83"/>
    </location>
</feature>